<dbReference type="PANTHER" id="PTHR16056:SF2">
    <property type="entry name" value="TESTIS-EXPRESSED PROTEIN 10"/>
    <property type="match status" value="1"/>
</dbReference>
<dbReference type="GeneID" id="17043907"/>
<dbReference type="PANTHER" id="PTHR16056">
    <property type="entry name" value="REGULATOR OF MICROTUBULE DYNAMICS PROTEIN"/>
    <property type="match status" value="1"/>
</dbReference>
<comment type="similarity">
    <text evidence="3">Belongs to the IPI1/TEX10 family.</text>
</comment>
<keyword evidence="6" id="KW-0812">Transmembrane</keyword>
<evidence type="ECO:0000313" key="9">
    <source>
        <dbReference type="EMBL" id="EIE25903.1"/>
    </source>
</evidence>
<dbReference type="AlphaFoldDB" id="I0Z5I4"/>
<feature type="transmembrane region" description="Helical" evidence="6">
    <location>
        <begin position="134"/>
        <end position="155"/>
    </location>
</feature>
<dbReference type="InterPro" id="IPR016024">
    <property type="entry name" value="ARM-type_fold"/>
</dbReference>
<comment type="caution">
    <text evidence="9">The sequence shown here is derived from an EMBL/GenBank/DDBJ whole genome shotgun (WGS) entry which is preliminary data.</text>
</comment>
<keyword evidence="10" id="KW-1185">Reference proteome</keyword>
<dbReference type="OrthoDB" id="361362at2759"/>
<reference evidence="9 10" key="1">
    <citation type="journal article" date="2012" name="Genome Biol.">
        <title>The genome of the polar eukaryotic microalga coccomyxa subellipsoidea reveals traits of cold adaptation.</title>
        <authorList>
            <person name="Blanc G."/>
            <person name="Agarkova I."/>
            <person name="Grimwood J."/>
            <person name="Kuo A."/>
            <person name="Brueggeman A."/>
            <person name="Dunigan D."/>
            <person name="Gurnon J."/>
            <person name="Ladunga I."/>
            <person name="Lindquist E."/>
            <person name="Lucas S."/>
            <person name="Pangilinan J."/>
            <person name="Proschold T."/>
            <person name="Salamov A."/>
            <person name="Schmutz J."/>
            <person name="Weeks D."/>
            <person name="Yamada T."/>
            <person name="Claverie J.M."/>
            <person name="Grigoriev I."/>
            <person name="Van Etten J."/>
            <person name="Lomsadze A."/>
            <person name="Borodovsky M."/>
        </authorList>
    </citation>
    <scope>NUCLEOTIDE SEQUENCE [LARGE SCALE GENOMIC DNA]</scope>
    <source>
        <strain evidence="9 10">C-169</strain>
    </source>
</reference>
<feature type="domain" description="TEX10-like TPR repeats" evidence="8">
    <location>
        <begin position="525"/>
        <end position="662"/>
    </location>
</feature>
<dbReference type="eggNOG" id="KOG2149">
    <property type="taxonomic scope" value="Eukaryota"/>
</dbReference>
<name>I0Z5I4_COCSC</name>
<dbReference type="STRING" id="574566.I0Z5I4"/>
<evidence type="ECO:0000256" key="6">
    <source>
        <dbReference type="SAM" id="Phobius"/>
    </source>
</evidence>
<dbReference type="KEGG" id="csl:COCSUDRAFT_40138"/>
<dbReference type="Pfam" id="PF12333">
    <property type="entry name" value="Ipi1_N"/>
    <property type="match status" value="1"/>
</dbReference>
<dbReference type="SUPFAM" id="SSF48371">
    <property type="entry name" value="ARM repeat"/>
    <property type="match status" value="1"/>
</dbReference>
<organism evidence="9 10">
    <name type="scientific">Coccomyxa subellipsoidea (strain C-169)</name>
    <name type="common">Green microalga</name>
    <dbReference type="NCBI Taxonomy" id="574566"/>
    <lineage>
        <taxon>Eukaryota</taxon>
        <taxon>Viridiplantae</taxon>
        <taxon>Chlorophyta</taxon>
        <taxon>core chlorophytes</taxon>
        <taxon>Trebouxiophyceae</taxon>
        <taxon>Trebouxiophyceae incertae sedis</taxon>
        <taxon>Coccomyxaceae</taxon>
        <taxon>Coccomyxa</taxon>
        <taxon>Coccomyxa subellipsoidea</taxon>
    </lineage>
</organism>
<dbReference type="Gene3D" id="1.25.10.10">
    <property type="entry name" value="Leucine-rich Repeat Variant"/>
    <property type="match status" value="1"/>
</dbReference>
<dbReference type="InterPro" id="IPR057949">
    <property type="entry name" value="TPR_TEX10"/>
</dbReference>
<protein>
    <submittedName>
        <fullName evidence="9">Uncharacterized protein</fullName>
    </submittedName>
</protein>
<dbReference type="InterPro" id="IPR024679">
    <property type="entry name" value="Ipi1_N"/>
</dbReference>
<evidence type="ECO:0000256" key="4">
    <source>
        <dbReference type="ARBA" id="ARBA00023242"/>
    </source>
</evidence>
<evidence type="ECO:0000313" key="10">
    <source>
        <dbReference type="Proteomes" id="UP000007264"/>
    </source>
</evidence>
<evidence type="ECO:0000259" key="8">
    <source>
        <dbReference type="Pfam" id="PF25781"/>
    </source>
</evidence>
<feature type="region of interest" description="Disordered" evidence="5">
    <location>
        <begin position="239"/>
        <end position="259"/>
    </location>
</feature>
<dbReference type="InterPro" id="IPR011989">
    <property type="entry name" value="ARM-like"/>
</dbReference>
<accession>I0Z5I4</accession>
<evidence type="ECO:0000259" key="7">
    <source>
        <dbReference type="Pfam" id="PF12333"/>
    </source>
</evidence>
<dbReference type="RefSeq" id="XP_005650447.1">
    <property type="nucleotide sequence ID" value="XM_005650390.1"/>
</dbReference>
<dbReference type="Proteomes" id="UP000007264">
    <property type="component" value="Unassembled WGS sequence"/>
</dbReference>
<evidence type="ECO:0000256" key="3">
    <source>
        <dbReference type="ARBA" id="ARBA00006427"/>
    </source>
</evidence>
<proteinExistence type="inferred from homology"/>
<dbReference type="EMBL" id="AGSI01000003">
    <property type="protein sequence ID" value="EIE25903.1"/>
    <property type="molecule type" value="Genomic_DNA"/>
</dbReference>
<dbReference type="Pfam" id="PF25781">
    <property type="entry name" value="TPR_TEX10"/>
    <property type="match status" value="1"/>
</dbReference>
<comment type="subcellular location">
    <subcellularLocation>
        <location evidence="1">Nucleus</location>
        <location evidence="1">Nucleolus</location>
    </subcellularLocation>
    <subcellularLocation>
        <location evidence="2">Nucleus</location>
        <location evidence="2">Nucleoplasm</location>
    </subcellularLocation>
</comment>
<keyword evidence="4" id="KW-0539">Nucleus</keyword>
<evidence type="ECO:0000256" key="1">
    <source>
        <dbReference type="ARBA" id="ARBA00004604"/>
    </source>
</evidence>
<evidence type="ECO:0000256" key="2">
    <source>
        <dbReference type="ARBA" id="ARBA00004642"/>
    </source>
</evidence>
<keyword evidence="6" id="KW-1133">Transmembrane helix</keyword>
<dbReference type="GO" id="GO:0005634">
    <property type="term" value="C:nucleus"/>
    <property type="evidence" value="ECO:0007669"/>
    <property type="project" value="UniProtKB-SubCell"/>
</dbReference>
<evidence type="ECO:0000256" key="5">
    <source>
        <dbReference type="SAM" id="MobiDB-lite"/>
    </source>
</evidence>
<sequence length="802" mass="85375">MKAKRKRSKNAGVGIDFKRAKLKVGKKLPKAQNATDTNFKAQSISLPGQSAFTDDRAGVAVSDRNLTLKDLLGQVGHYSEKVRKDALQGMSELFSNHPAELKSQAGLVVEALAEHLADADTSVRAALKDLLKAVVFPGLGPAALAPFLPLIMAHITSAMTHLAEAVRKDALRFLNLMMAAAPQQVTGTFLLPALQHYSHLLLPSQRSRSVKAGSVKTLLEVVEGLRSLLHQAASVDQRKLHERPHVEAGTGTNTPASVSGRAADSTLFAQRFEPPSRSLMAHLIGTSQGGNTKEPRQLALESLLERLLEAWVECTPGQLSSAPDAAAVQCCEAILHCASLVLDRMTPGSDPAWASAIISKVAPHVPVSAPVVRVSPAVTDSLVKINVSSAKLLTRFLTSTDARASQRGNVIWMERLLGFYEGLLRDGQVLPASSSIGEAPEQPAISADVYTHVLSGVRTALPFVTPERRHSLLAAVDALTSRVTARSAVAAACLQFRAFFLARPDVFYADPATGLPLISEEEAAGWLRPLPRLLWELGSKHPTTSLTALRMLHNAARYSRPDGPISATLQELQAQMTPLYITAMPAKGSAGKTLAVDIIYFYATITEATLRMLALLCLSPIYPVALATRALGVPQRAAALPSVAPEGYLSLQLSILTGCSSQVDSEQLDSGFERSRCLVDAARQGLQTFPGGVGVALDCLAGALLQECSKGSMRSYYGALQILTAAAASHTPSQQQAGLAQTLVDSIPRIVVQYAVGVHQPAAADQRNGIANASPAAEVRGESSRLKSLFTTFYGLPVNYAD</sequence>
<feature type="domain" description="Pre-rRNA-processing protein Ipi1 N-terminal" evidence="7">
    <location>
        <begin position="143"/>
        <end position="208"/>
    </location>
</feature>
<keyword evidence="6" id="KW-0472">Membrane</keyword>
<gene>
    <name evidence="9" type="ORF">COCSUDRAFT_40138</name>
</gene>